<accession>A0A1M6CPC2</accession>
<dbReference type="SUPFAM" id="SSF103481">
    <property type="entry name" value="Multidrug resistance efflux transporter EmrE"/>
    <property type="match status" value="2"/>
</dbReference>
<feature type="transmembrane region" description="Helical" evidence="1">
    <location>
        <begin position="215"/>
        <end position="237"/>
    </location>
</feature>
<feature type="transmembrane region" description="Helical" evidence="1">
    <location>
        <begin position="48"/>
        <end position="64"/>
    </location>
</feature>
<dbReference type="AlphaFoldDB" id="A0A1M6CPC2"/>
<keyword evidence="1" id="KW-0472">Membrane</keyword>
<feature type="transmembrane region" description="Helical" evidence="1">
    <location>
        <begin position="272"/>
        <end position="289"/>
    </location>
</feature>
<feature type="transmembrane region" description="Helical" evidence="1">
    <location>
        <begin position="130"/>
        <end position="147"/>
    </location>
</feature>
<feature type="transmembrane region" description="Helical" evidence="1">
    <location>
        <begin position="190"/>
        <end position="209"/>
    </location>
</feature>
<keyword evidence="1" id="KW-0812">Transmembrane</keyword>
<proteinExistence type="predicted"/>
<dbReference type="EMBL" id="FQYU01000001">
    <property type="protein sequence ID" value="SHI62809.1"/>
    <property type="molecule type" value="Genomic_DNA"/>
</dbReference>
<reference evidence="4" key="1">
    <citation type="submission" date="2016-11" db="EMBL/GenBank/DDBJ databases">
        <authorList>
            <person name="Varghese N."/>
            <person name="Submissions S."/>
        </authorList>
    </citation>
    <scope>NUCLEOTIDE SEQUENCE [LARGE SCALE GENOMIC DNA]</scope>
    <source>
        <strain evidence="4">DSM 19858</strain>
    </source>
</reference>
<organism evidence="3 4">
    <name type="scientific">Pseudozobellia thermophila</name>
    <dbReference type="NCBI Taxonomy" id="192903"/>
    <lineage>
        <taxon>Bacteria</taxon>
        <taxon>Pseudomonadati</taxon>
        <taxon>Bacteroidota</taxon>
        <taxon>Flavobacteriia</taxon>
        <taxon>Flavobacteriales</taxon>
        <taxon>Flavobacteriaceae</taxon>
        <taxon>Pseudozobellia</taxon>
    </lineage>
</organism>
<dbReference type="Pfam" id="PF00892">
    <property type="entry name" value="EamA"/>
    <property type="match status" value="2"/>
</dbReference>
<dbReference type="InterPro" id="IPR000620">
    <property type="entry name" value="EamA_dom"/>
</dbReference>
<name>A0A1M6CPC2_9FLAO</name>
<evidence type="ECO:0000259" key="2">
    <source>
        <dbReference type="Pfam" id="PF00892"/>
    </source>
</evidence>
<dbReference type="STRING" id="192903.SAMN04488513_101830"/>
<feature type="transmembrane region" description="Helical" evidence="1">
    <location>
        <begin position="18"/>
        <end position="36"/>
    </location>
</feature>
<keyword evidence="4" id="KW-1185">Reference proteome</keyword>
<evidence type="ECO:0000256" key="1">
    <source>
        <dbReference type="SAM" id="Phobius"/>
    </source>
</evidence>
<feature type="transmembrane region" description="Helical" evidence="1">
    <location>
        <begin position="159"/>
        <end position="178"/>
    </location>
</feature>
<feature type="transmembrane region" description="Helical" evidence="1">
    <location>
        <begin position="89"/>
        <end position="118"/>
    </location>
</feature>
<evidence type="ECO:0000313" key="4">
    <source>
        <dbReference type="Proteomes" id="UP000184543"/>
    </source>
</evidence>
<dbReference type="InterPro" id="IPR037185">
    <property type="entry name" value="EmrE-like"/>
</dbReference>
<gene>
    <name evidence="3" type="ORF">SAMN04488513_101830</name>
</gene>
<evidence type="ECO:0000313" key="3">
    <source>
        <dbReference type="EMBL" id="SHI62809.1"/>
    </source>
</evidence>
<dbReference type="GO" id="GO:0016020">
    <property type="term" value="C:membrane"/>
    <property type="evidence" value="ECO:0007669"/>
    <property type="project" value="InterPro"/>
</dbReference>
<feature type="domain" description="EamA" evidence="2">
    <location>
        <begin position="18"/>
        <end position="146"/>
    </location>
</feature>
<protein>
    <submittedName>
        <fullName evidence="3">Permease of the drug/metabolite transporter (DMT) superfamily</fullName>
    </submittedName>
</protein>
<keyword evidence="1" id="KW-1133">Transmembrane helix</keyword>
<dbReference type="Proteomes" id="UP000184543">
    <property type="component" value="Unassembled WGS sequence"/>
</dbReference>
<feature type="transmembrane region" description="Helical" evidence="1">
    <location>
        <begin position="249"/>
        <end position="266"/>
    </location>
</feature>
<sequence length="296" mass="33108">MQLCTEVLSCQNKPMNKALYAIILCALIAGNNGVLIKLMDTFSTGSIAFFRTMVPVLVLSPVLFSKSKPIFTGNYKRMLWASAINVGRLYLYLMAFIYTSIGNAVVLIYSWPIFVFLIESNYYKRPLKRQQVLLLLLAFLGMVITYANKSFSFENDDMVGMIAAVLSALGYAITVVMFKSESDNYSQEQIIIFQNLVSSVFFLPFIFFLPELQWSQVGIGIFYGLLIGLVVFKLFFYGLKYLSAATASGLMYLEIISAIALGYFVLDENLGVNTAIGGLLILTSSYLITRTNTKKE</sequence>
<dbReference type="PANTHER" id="PTHR22911">
    <property type="entry name" value="ACYL-MALONYL CONDENSING ENZYME-RELATED"/>
    <property type="match status" value="1"/>
</dbReference>
<feature type="domain" description="EamA" evidence="2">
    <location>
        <begin position="159"/>
        <end position="289"/>
    </location>
</feature>